<feature type="non-terminal residue" evidence="3">
    <location>
        <position position="1"/>
    </location>
</feature>
<name>Q0FJ28_SALBH</name>
<accession>Q0FJ28</accession>
<dbReference type="Proteomes" id="UP000006230">
    <property type="component" value="Unassembled WGS sequence"/>
</dbReference>
<dbReference type="EMBL" id="AATQ01000053">
    <property type="protein sequence ID" value="EAU44165.1"/>
    <property type="molecule type" value="Genomic_DNA"/>
</dbReference>
<dbReference type="HOGENOM" id="CLU_2432183_0_0_5"/>
<feature type="compositionally biased region" description="Low complexity" evidence="1">
    <location>
        <begin position="71"/>
        <end position="90"/>
    </location>
</feature>
<keyword evidence="2" id="KW-1133">Transmembrane helix</keyword>
<dbReference type="Pfam" id="PF11157">
    <property type="entry name" value="DUF2937"/>
    <property type="match status" value="1"/>
</dbReference>
<sequence>AERTWQAYRPGVPMTAEGAIFAGSGFVSGWLAVAFLLSLLSLPFRRRPRGRGRRVEPVLHRPTQAPRGHGLRAVRGAAPARAGARLPRDI</sequence>
<gene>
    <name evidence="3" type="ORF">R2601_19302</name>
</gene>
<proteinExistence type="predicted"/>
<dbReference type="RefSeq" id="WP_007798286.1">
    <property type="nucleotide sequence ID" value="NZ_DS022276.1"/>
</dbReference>
<feature type="transmembrane region" description="Helical" evidence="2">
    <location>
        <begin position="20"/>
        <end position="44"/>
    </location>
</feature>
<reference evidence="3 4" key="1">
    <citation type="journal article" date="2010" name="J. Bacteriol.">
        <title>Genome sequences of Pelagibaca bermudensis HTCC2601T and Maritimibacter alkaliphilus HTCC2654T, the type strains of two marine Roseobacter genera.</title>
        <authorList>
            <person name="Thrash J.C."/>
            <person name="Cho J.C."/>
            <person name="Ferriera S."/>
            <person name="Johnson J."/>
            <person name="Vergin K.L."/>
            <person name="Giovannoni S.J."/>
        </authorList>
    </citation>
    <scope>NUCLEOTIDE SEQUENCE [LARGE SCALE GENOMIC DNA]</scope>
    <source>
        <strain evidence="4">DSM 26914 / JCM 13377 / KCTC 12554 / HTCC2601</strain>
    </source>
</reference>
<keyword evidence="2" id="KW-0812">Transmembrane</keyword>
<evidence type="ECO:0000256" key="1">
    <source>
        <dbReference type="SAM" id="MobiDB-lite"/>
    </source>
</evidence>
<evidence type="ECO:0000256" key="2">
    <source>
        <dbReference type="SAM" id="Phobius"/>
    </source>
</evidence>
<comment type="caution">
    <text evidence="3">The sequence shown here is derived from an EMBL/GenBank/DDBJ whole genome shotgun (WGS) entry which is preliminary data.</text>
</comment>
<feature type="region of interest" description="Disordered" evidence="1">
    <location>
        <begin position="62"/>
        <end position="90"/>
    </location>
</feature>
<keyword evidence="2" id="KW-0472">Membrane</keyword>
<dbReference type="AlphaFoldDB" id="Q0FJ28"/>
<protein>
    <submittedName>
        <fullName evidence="3">Uncharacterized protein</fullName>
    </submittedName>
</protein>
<keyword evidence="4" id="KW-1185">Reference proteome</keyword>
<evidence type="ECO:0000313" key="4">
    <source>
        <dbReference type="Proteomes" id="UP000006230"/>
    </source>
</evidence>
<organism evidence="3 4">
    <name type="scientific">Salipiger bermudensis (strain DSM 26914 / JCM 13377 / KCTC 12554 / HTCC2601)</name>
    <name type="common">Pelagibaca bermudensis</name>
    <dbReference type="NCBI Taxonomy" id="314265"/>
    <lineage>
        <taxon>Bacteria</taxon>
        <taxon>Pseudomonadati</taxon>
        <taxon>Pseudomonadota</taxon>
        <taxon>Alphaproteobacteria</taxon>
        <taxon>Rhodobacterales</taxon>
        <taxon>Roseobacteraceae</taxon>
        <taxon>Salipiger</taxon>
    </lineage>
</organism>
<dbReference type="InterPro" id="IPR022584">
    <property type="entry name" value="DUF2937"/>
</dbReference>
<evidence type="ECO:0000313" key="3">
    <source>
        <dbReference type="EMBL" id="EAU44165.1"/>
    </source>
</evidence>